<dbReference type="SUPFAM" id="SSF46785">
    <property type="entry name" value="Winged helix' DNA-binding domain"/>
    <property type="match status" value="1"/>
</dbReference>
<dbReference type="Proteomes" id="UP000278149">
    <property type="component" value="Unassembled WGS sequence"/>
</dbReference>
<dbReference type="FunFam" id="1.10.60.10:FF:000005">
    <property type="entry name" value="Transcriptional regulator MntR protein"/>
    <property type="match status" value="1"/>
</dbReference>
<keyword evidence="4" id="KW-0804">Transcription</keyword>
<evidence type="ECO:0000256" key="3">
    <source>
        <dbReference type="ARBA" id="ARBA00023125"/>
    </source>
</evidence>
<evidence type="ECO:0000313" key="7">
    <source>
        <dbReference type="Proteomes" id="UP000278149"/>
    </source>
</evidence>
<keyword evidence="3" id="KW-0238">DNA-binding</keyword>
<evidence type="ECO:0000313" key="6">
    <source>
        <dbReference type="EMBL" id="RSN69075.1"/>
    </source>
</evidence>
<dbReference type="GO" id="GO:0003677">
    <property type="term" value="F:DNA binding"/>
    <property type="evidence" value="ECO:0007669"/>
    <property type="project" value="UniProtKB-KW"/>
</dbReference>
<dbReference type="InterPro" id="IPR036421">
    <property type="entry name" value="Fe_dep_repressor_sf"/>
</dbReference>
<dbReference type="InterPro" id="IPR022687">
    <property type="entry name" value="HTH_DTXR"/>
</dbReference>
<protein>
    <submittedName>
        <fullName evidence="6">Metal-dependent transcriptional regulator</fullName>
    </submittedName>
</protein>
<dbReference type="InterPro" id="IPR050536">
    <property type="entry name" value="DtxR_MntR_Metal-Reg"/>
</dbReference>
<dbReference type="InterPro" id="IPR001367">
    <property type="entry name" value="Fe_dep_repressor"/>
</dbReference>
<evidence type="ECO:0000256" key="2">
    <source>
        <dbReference type="ARBA" id="ARBA00023015"/>
    </source>
</evidence>
<dbReference type="GO" id="GO:0046914">
    <property type="term" value="F:transition metal ion binding"/>
    <property type="evidence" value="ECO:0007669"/>
    <property type="project" value="InterPro"/>
</dbReference>
<evidence type="ECO:0000256" key="4">
    <source>
        <dbReference type="ARBA" id="ARBA00023163"/>
    </source>
</evidence>
<dbReference type="Gene3D" id="1.10.10.10">
    <property type="entry name" value="Winged helix-like DNA-binding domain superfamily/Winged helix DNA-binding domain"/>
    <property type="match status" value="1"/>
</dbReference>
<dbReference type="RefSeq" id="WP_012308661.1">
    <property type="nucleotide sequence ID" value="NZ_RCOR01000022.1"/>
</dbReference>
<comment type="similarity">
    <text evidence="1">Belongs to the DtxR/MntR family.</text>
</comment>
<keyword evidence="2" id="KW-0805">Transcription regulation</keyword>
<sequence>MAELQAKITPGLQEYLTAIYRLQRKGKAVGVKELADELDVTLPSVIDALKRLSKAGLVNYNRYSKVTLTENGEKSAILIINKEEIFYEFLRGILGIEDERAREEACWMEHGVSWESAERLKLFIDFLRENMHNISEEFKKFINERQNSAI</sequence>
<evidence type="ECO:0000256" key="1">
    <source>
        <dbReference type="ARBA" id="ARBA00007871"/>
    </source>
</evidence>
<dbReference type="Pfam" id="PF02742">
    <property type="entry name" value="Fe_dep_repr_C"/>
    <property type="match status" value="1"/>
</dbReference>
<dbReference type="PANTHER" id="PTHR33238:SF7">
    <property type="entry name" value="IRON-DEPENDENT TRANSCRIPTIONAL REGULATOR"/>
    <property type="match status" value="1"/>
</dbReference>
<dbReference type="InterPro" id="IPR036390">
    <property type="entry name" value="WH_DNA-bd_sf"/>
</dbReference>
<dbReference type="EMBL" id="RCOR01000022">
    <property type="protein sequence ID" value="RSN69075.1"/>
    <property type="molecule type" value="Genomic_DNA"/>
</dbReference>
<dbReference type="AlphaFoldDB" id="A0A3R9RIP2"/>
<dbReference type="Pfam" id="PF01325">
    <property type="entry name" value="Fe_dep_repress"/>
    <property type="match status" value="1"/>
</dbReference>
<dbReference type="PROSITE" id="PS50944">
    <property type="entry name" value="HTH_DTXR"/>
    <property type="match status" value="1"/>
</dbReference>
<dbReference type="InterPro" id="IPR036388">
    <property type="entry name" value="WH-like_DNA-bd_sf"/>
</dbReference>
<dbReference type="InterPro" id="IPR022689">
    <property type="entry name" value="Iron_dep_repressor"/>
</dbReference>
<comment type="caution">
    <text evidence="6">The sequence shown here is derived from an EMBL/GenBank/DDBJ whole genome shotgun (WGS) entry which is preliminary data.</text>
</comment>
<dbReference type="PANTHER" id="PTHR33238">
    <property type="entry name" value="IRON (METAL) DEPENDENT REPRESSOR, DTXR FAMILY"/>
    <property type="match status" value="1"/>
</dbReference>
<proteinExistence type="inferred from homology"/>
<dbReference type="GeneID" id="6093310"/>
<accession>A0A3R9RIP2</accession>
<dbReference type="GO" id="GO:0003700">
    <property type="term" value="F:DNA-binding transcription factor activity"/>
    <property type="evidence" value="ECO:0007669"/>
    <property type="project" value="InterPro"/>
</dbReference>
<dbReference type="OMA" id="YCIIERF"/>
<gene>
    <name evidence="6" type="ORF">D9Q81_04585</name>
</gene>
<dbReference type="Gene3D" id="1.10.60.10">
    <property type="entry name" value="Iron dependent repressor, metal binding and dimerisation domain"/>
    <property type="match status" value="1"/>
</dbReference>
<organism evidence="6 7">
    <name type="scientific">Candidatus Korarchaeum cryptofilum</name>
    <dbReference type="NCBI Taxonomy" id="498846"/>
    <lineage>
        <taxon>Archaea</taxon>
        <taxon>Thermoproteota</taxon>
        <taxon>Candidatus Korarchaeia</taxon>
        <taxon>Candidatus Korarchaeales</taxon>
        <taxon>Candidatus Korarchaeaceae</taxon>
        <taxon>Candidatus Korarchaeum</taxon>
    </lineage>
</organism>
<name>A0A3R9RIP2_9CREN</name>
<reference evidence="6 7" key="1">
    <citation type="submission" date="2018-10" db="EMBL/GenBank/DDBJ databases">
        <title>Co-occurring genomic capacity for anaerobic methane metabolism and dissimilatory sulfite reduction discovered in the Korarchaeota.</title>
        <authorList>
            <person name="Mckay L.J."/>
            <person name="Dlakic M."/>
            <person name="Fields M.W."/>
            <person name="Delmont T.O."/>
            <person name="Eren A.M."/>
            <person name="Jay Z.J."/>
            <person name="Klingelsmith K.B."/>
            <person name="Rusch D.B."/>
            <person name="Inskeep W.P."/>
        </authorList>
    </citation>
    <scope>NUCLEOTIDE SEQUENCE [LARGE SCALE GENOMIC DNA]</scope>
    <source>
        <strain evidence="6 7">WS</strain>
    </source>
</reference>
<dbReference type="SMART" id="SM00529">
    <property type="entry name" value="HTH_DTXR"/>
    <property type="match status" value="1"/>
</dbReference>
<dbReference type="GO" id="GO:0046983">
    <property type="term" value="F:protein dimerization activity"/>
    <property type="evidence" value="ECO:0007669"/>
    <property type="project" value="InterPro"/>
</dbReference>
<evidence type="ECO:0000259" key="5">
    <source>
        <dbReference type="PROSITE" id="PS50944"/>
    </source>
</evidence>
<feature type="domain" description="HTH dtxR-type" evidence="5">
    <location>
        <begin position="1"/>
        <end position="69"/>
    </location>
</feature>